<dbReference type="EMBL" id="JAHYIQ010000017">
    <property type="protein sequence ID" value="KAK1124733.1"/>
    <property type="molecule type" value="Genomic_DNA"/>
</dbReference>
<organism evidence="1 2">
    <name type="scientific">Melipona bicolor</name>
    <dbReference type="NCBI Taxonomy" id="60889"/>
    <lineage>
        <taxon>Eukaryota</taxon>
        <taxon>Metazoa</taxon>
        <taxon>Ecdysozoa</taxon>
        <taxon>Arthropoda</taxon>
        <taxon>Hexapoda</taxon>
        <taxon>Insecta</taxon>
        <taxon>Pterygota</taxon>
        <taxon>Neoptera</taxon>
        <taxon>Endopterygota</taxon>
        <taxon>Hymenoptera</taxon>
        <taxon>Apocrita</taxon>
        <taxon>Aculeata</taxon>
        <taxon>Apoidea</taxon>
        <taxon>Anthophila</taxon>
        <taxon>Apidae</taxon>
        <taxon>Melipona</taxon>
    </lineage>
</organism>
<evidence type="ECO:0000313" key="1">
    <source>
        <dbReference type="EMBL" id="KAK1124733.1"/>
    </source>
</evidence>
<evidence type="ECO:0000313" key="2">
    <source>
        <dbReference type="Proteomes" id="UP001177670"/>
    </source>
</evidence>
<accession>A0AA40FSV8</accession>
<comment type="caution">
    <text evidence="1">The sequence shown here is derived from an EMBL/GenBank/DDBJ whole genome shotgun (WGS) entry which is preliminary data.</text>
</comment>
<protein>
    <submittedName>
        <fullName evidence="1">Uncharacterized protein</fullName>
    </submittedName>
</protein>
<dbReference type="AlphaFoldDB" id="A0AA40FSV8"/>
<sequence length="135" mass="15313">MDKMSTLGTTWRIFEKTVKNRGTSTVSKGENPDISIKPRLKSKNRRNWAKVGGLTNPIDLSSRDEFRSSFTTLRALICPFRIPNNQFAKSDCWHARRLPKYLPLARKIAGCGICFGNTYEKTVRNISPDSFNSGQ</sequence>
<reference evidence="1" key="1">
    <citation type="submission" date="2021-10" db="EMBL/GenBank/DDBJ databases">
        <title>Melipona bicolor Genome sequencing and assembly.</title>
        <authorList>
            <person name="Araujo N.S."/>
            <person name="Arias M.C."/>
        </authorList>
    </citation>
    <scope>NUCLEOTIDE SEQUENCE</scope>
    <source>
        <strain evidence="1">USP_2M_L1-L4_2017</strain>
        <tissue evidence="1">Whole body</tissue>
    </source>
</reference>
<name>A0AA40FSV8_9HYME</name>
<proteinExistence type="predicted"/>
<dbReference type="Proteomes" id="UP001177670">
    <property type="component" value="Unassembled WGS sequence"/>
</dbReference>
<gene>
    <name evidence="1" type="ORF">K0M31_006095</name>
</gene>
<keyword evidence="2" id="KW-1185">Reference proteome</keyword>